<feature type="domain" description="ABC transmembrane type-1" evidence="8">
    <location>
        <begin position="83"/>
        <end position="300"/>
    </location>
</feature>
<sequence length="314" mass="35758">MGRAKPERTKRYTIFTDIRKNPVSYLLVLPAMLYTFIFGYMTLPYMVIAFQRFNYAKGIFDSEWVGFKNFEFFFQSTAATMVTWNTIKLNLLSIAFGTVVALLFAILLNEVRSHVFKRVSQSTLLFPHFLSWIIVSYIVYSLFATEHGLINNLLQTFGFDPHNWYSDPKPWTWILVALSVWKETGMSAVIYLAAITAIDDSLYEAAKIDGASRWQQIKSITLPMLMPTVSILTLLAIGKIFYSDFGMIYAIIGDNGMLYSTTDVIDTYTFRTLRTSGNPSIAMAIGMYQSVVGFVLVLTANWAVKKFNRDSAIF</sequence>
<feature type="transmembrane region" description="Helical" evidence="7">
    <location>
        <begin position="21"/>
        <end position="43"/>
    </location>
</feature>
<dbReference type="InterPro" id="IPR000515">
    <property type="entry name" value="MetI-like"/>
</dbReference>
<keyword evidence="3" id="KW-1003">Cell membrane</keyword>
<comment type="subcellular location">
    <subcellularLocation>
        <location evidence="1 7">Cell membrane</location>
        <topology evidence="1 7">Multi-pass membrane protein</topology>
    </subcellularLocation>
</comment>
<keyword evidence="10" id="KW-1185">Reference proteome</keyword>
<dbReference type="CDD" id="cd06261">
    <property type="entry name" value="TM_PBP2"/>
    <property type="match status" value="1"/>
</dbReference>
<keyword evidence="6 7" id="KW-0472">Membrane</keyword>
<evidence type="ECO:0000256" key="3">
    <source>
        <dbReference type="ARBA" id="ARBA00022475"/>
    </source>
</evidence>
<dbReference type="InterPro" id="IPR050809">
    <property type="entry name" value="UgpAE/MalFG_permease"/>
</dbReference>
<keyword evidence="4 7" id="KW-0812">Transmembrane</keyword>
<comment type="similarity">
    <text evidence="7">Belongs to the binding-protein-dependent transport system permease family.</text>
</comment>
<dbReference type="Proteomes" id="UP001057877">
    <property type="component" value="Chromosome"/>
</dbReference>
<gene>
    <name evidence="9" type="ORF">L1F29_28605</name>
</gene>
<feature type="transmembrane region" description="Helical" evidence="7">
    <location>
        <begin position="89"/>
        <end position="108"/>
    </location>
</feature>
<dbReference type="EMBL" id="CP091430">
    <property type="protein sequence ID" value="UVI29345.1"/>
    <property type="molecule type" value="Genomic_DNA"/>
</dbReference>
<feature type="transmembrane region" description="Helical" evidence="7">
    <location>
        <begin position="281"/>
        <end position="304"/>
    </location>
</feature>
<proteinExistence type="inferred from homology"/>
<dbReference type="PANTHER" id="PTHR43227:SF11">
    <property type="entry name" value="BLL4140 PROTEIN"/>
    <property type="match status" value="1"/>
</dbReference>
<evidence type="ECO:0000256" key="6">
    <source>
        <dbReference type="ARBA" id="ARBA00023136"/>
    </source>
</evidence>
<keyword evidence="2 7" id="KW-0813">Transport</keyword>
<keyword evidence="5 7" id="KW-1133">Transmembrane helix</keyword>
<dbReference type="SUPFAM" id="SSF161098">
    <property type="entry name" value="MetI-like"/>
    <property type="match status" value="1"/>
</dbReference>
<dbReference type="PANTHER" id="PTHR43227">
    <property type="entry name" value="BLL4140 PROTEIN"/>
    <property type="match status" value="1"/>
</dbReference>
<organism evidence="9 10">
    <name type="scientific">Paenibacillus spongiae</name>
    <dbReference type="NCBI Taxonomy" id="2909671"/>
    <lineage>
        <taxon>Bacteria</taxon>
        <taxon>Bacillati</taxon>
        <taxon>Bacillota</taxon>
        <taxon>Bacilli</taxon>
        <taxon>Bacillales</taxon>
        <taxon>Paenibacillaceae</taxon>
        <taxon>Paenibacillus</taxon>
    </lineage>
</organism>
<dbReference type="PROSITE" id="PS50928">
    <property type="entry name" value="ABC_TM1"/>
    <property type="match status" value="1"/>
</dbReference>
<dbReference type="RefSeq" id="WP_258385434.1">
    <property type="nucleotide sequence ID" value="NZ_CP091430.1"/>
</dbReference>
<evidence type="ECO:0000256" key="2">
    <source>
        <dbReference type="ARBA" id="ARBA00022448"/>
    </source>
</evidence>
<feature type="transmembrane region" description="Helical" evidence="7">
    <location>
        <begin position="219"/>
        <end position="242"/>
    </location>
</feature>
<name>A0ABY5S6Y1_9BACL</name>
<evidence type="ECO:0000256" key="7">
    <source>
        <dbReference type="RuleBase" id="RU363032"/>
    </source>
</evidence>
<accession>A0ABY5S6Y1</accession>
<evidence type="ECO:0000313" key="9">
    <source>
        <dbReference type="EMBL" id="UVI29345.1"/>
    </source>
</evidence>
<evidence type="ECO:0000256" key="4">
    <source>
        <dbReference type="ARBA" id="ARBA00022692"/>
    </source>
</evidence>
<dbReference type="Gene3D" id="1.10.3720.10">
    <property type="entry name" value="MetI-like"/>
    <property type="match status" value="1"/>
</dbReference>
<reference evidence="9" key="1">
    <citation type="submission" date="2022-01" db="EMBL/GenBank/DDBJ databases">
        <title>Paenibacillus spongiae sp. nov., isolated from marine sponge.</title>
        <authorList>
            <person name="Li Z."/>
            <person name="Zhang M."/>
        </authorList>
    </citation>
    <scope>NUCLEOTIDE SEQUENCE</scope>
    <source>
        <strain evidence="9">PHS-Z3</strain>
    </source>
</reference>
<feature type="transmembrane region" description="Helical" evidence="7">
    <location>
        <begin position="129"/>
        <end position="150"/>
    </location>
</feature>
<protein>
    <submittedName>
        <fullName evidence="9">ABC transporter permease subunit</fullName>
    </submittedName>
</protein>
<feature type="transmembrane region" description="Helical" evidence="7">
    <location>
        <begin position="170"/>
        <end position="198"/>
    </location>
</feature>
<evidence type="ECO:0000259" key="8">
    <source>
        <dbReference type="PROSITE" id="PS50928"/>
    </source>
</evidence>
<dbReference type="Pfam" id="PF00528">
    <property type="entry name" value="BPD_transp_1"/>
    <property type="match status" value="1"/>
</dbReference>
<evidence type="ECO:0000256" key="1">
    <source>
        <dbReference type="ARBA" id="ARBA00004651"/>
    </source>
</evidence>
<evidence type="ECO:0000256" key="5">
    <source>
        <dbReference type="ARBA" id="ARBA00022989"/>
    </source>
</evidence>
<dbReference type="InterPro" id="IPR035906">
    <property type="entry name" value="MetI-like_sf"/>
</dbReference>
<evidence type="ECO:0000313" key="10">
    <source>
        <dbReference type="Proteomes" id="UP001057877"/>
    </source>
</evidence>